<evidence type="ECO:0000313" key="2">
    <source>
        <dbReference type="Proteomes" id="UP001157167"/>
    </source>
</evidence>
<evidence type="ECO:0008006" key="3">
    <source>
        <dbReference type="Google" id="ProtNLM"/>
    </source>
</evidence>
<gene>
    <name evidence="1" type="ORF">GCM10007933_17710</name>
</gene>
<protein>
    <recommendedName>
        <fullName evidence="3">HTH marR-type domain-containing protein</fullName>
    </recommendedName>
</protein>
<dbReference type="Proteomes" id="UP001157167">
    <property type="component" value="Unassembled WGS sequence"/>
</dbReference>
<comment type="caution">
    <text evidence="1">The sequence shown here is derived from an EMBL/GenBank/DDBJ whole genome shotgun (WGS) entry which is preliminary data.</text>
</comment>
<dbReference type="EMBL" id="BSPX01000022">
    <property type="protein sequence ID" value="GLT22312.1"/>
    <property type="molecule type" value="Genomic_DNA"/>
</dbReference>
<evidence type="ECO:0000313" key="1">
    <source>
        <dbReference type="EMBL" id="GLT22312.1"/>
    </source>
</evidence>
<reference evidence="2" key="1">
    <citation type="journal article" date="2019" name="Int. J. Syst. Evol. Microbiol.">
        <title>The Global Catalogue of Microorganisms (GCM) 10K type strain sequencing project: providing services to taxonomists for standard genome sequencing and annotation.</title>
        <authorList>
            <consortium name="The Broad Institute Genomics Platform"/>
            <consortium name="The Broad Institute Genome Sequencing Center for Infectious Disease"/>
            <person name="Wu L."/>
            <person name="Ma J."/>
        </authorList>
    </citation>
    <scope>NUCLEOTIDE SEQUENCE [LARGE SCALE GENOMIC DNA]</scope>
    <source>
        <strain evidence="2">NBRC 102407</strain>
    </source>
</reference>
<name>A0ABQ6F9Q7_9RHOO</name>
<keyword evidence="2" id="KW-1185">Reference proteome</keyword>
<sequence length="121" mass="12567">MLSVQIAPSLPAKPRPGLRRLAPQSPTMGFLSRAAALPGKSLALAAALIAAAISARSPTVSCGCWVRSQFALSPDAVCDGLTRLEAAGLVRASRRRGRHPIVTLIDSSGDELVLEGWPATV</sequence>
<accession>A0ABQ6F9Q7</accession>
<organism evidence="1 2">
    <name type="scientific">Zoogloea oryzae</name>
    <dbReference type="NCBI Taxonomy" id="310767"/>
    <lineage>
        <taxon>Bacteria</taxon>
        <taxon>Pseudomonadati</taxon>
        <taxon>Pseudomonadota</taxon>
        <taxon>Betaproteobacteria</taxon>
        <taxon>Rhodocyclales</taxon>
        <taxon>Zoogloeaceae</taxon>
        <taxon>Zoogloea</taxon>
    </lineage>
</organism>
<proteinExistence type="predicted"/>